<dbReference type="PROSITE" id="PS00463">
    <property type="entry name" value="ZN2_CY6_FUNGAL_1"/>
    <property type="match status" value="1"/>
</dbReference>
<proteinExistence type="predicted"/>
<dbReference type="InterPro" id="IPR052400">
    <property type="entry name" value="Zn2-C6_fungal_TF"/>
</dbReference>
<dbReference type="InterPro" id="IPR001138">
    <property type="entry name" value="Zn2Cys6_DnaBD"/>
</dbReference>
<dbReference type="PANTHER" id="PTHR47657:SF13">
    <property type="entry name" value="ZN(2)-C6 FUNGAL-TYPE DOMAIN-CONTAINING PROTEIN-RELATED"/>
    <property type="match status" value="1"/>
</dbReference>
<dbReference type="Proteomes" id="UP000009096">
    <property type="component" value="Chromosome 10"/>
</dbReference>
<keyword evidence="5" id="KW-1185">Reference proteome</keyword>
<dbReference type="EMBL" id="DS022252">
    <property type="protein sequence ID" value="EWG49120.1"/>
    <property type="molecule type" value="Genomic_DNA"/>
</dbReference>
<evidence type="ECO:0000313" key="5">
    <source>
        <dbReference type="Proteomes" id="UP000009096"/>
    </source>
</evidence>
<protein>
    <recommendedName>
        <fullName evidence="3">Zn(2)-C6 fungal-type domain-containing protein</fullName>
    </recommendedName>
</protein>
<organism evidence="4 5">
    <name type="scientific">Gibberella moniliformis (strain M3125 / FGSC 7600)</name>
    <name type="common">Maize ear and stalk rot fungus</name>
    <name type="synonym">Fusarium verticillioides</name>
    <dbReference type="NCBI Taxonomy" id="334819"/>
    <lineage>
        <taxon>Eukaryota</taxon>
        <taxon>Fungi</taxon>
        <taxon>Dikarya</taxon>
        <taxon>Ascomycota</taxon>
        <taxon>Pezizomycotina</taxon>
        <taxon>Sordariomycetes</taxon>
        <taxon>Hypocreomycetidae</taxon>
        <taxon>Hypocreales</taxon>
        <taxon>Nectriaceae</taxon>
        <taxon>Fusarium</taxon>
        <taxon>Fusarium fujikuroi species complex</taxon>
    </lineage>
</organism>
<dbReference type="PROSITE" id="PS50048">
    <property type="entry name" value="ZN2_CY6_FUNGAL_2"/>
    <property type="match status" value="1"/>
</dbReference>
<evidence type="ECO:0000256" key="1">
    <source>
        <dbReference type="ARBA" id="ARBA00023242"/>
    </source>
</evidence>
<dbReference type="GO" id="GO:0000981">
    <property type="term" value="F:DNA-binding transcription factor activity, RNA polymerase II-specific"/>
    <property type="evidence" value="ECO:0007669"/>
    <property type="project" value="InterPro"/>
</dbReference>
<dbReference type="EMBL" id="CM000587">
    <property type="protein sequence ID" value="EWG49120.1"/>
    <property type="molecule type" value="Genomic_DNA"/>
</dbReference>
<evidence type="ECO:0000259" key="3">
    <source>
        <dbReference type="PROSITE" id="PS50048"/>
    </source>
</evidence>
<dbReference type="InterPro" id="IPR036864">
    <property type="entry name" value="Zn2-C6_fun-type_DNA-bd_sf"/>
</dbReference>
<dbReference type="Pfam" id="PF00172">
    <property type="entry name" value="Zn_clus"/>
    <property type="match status" value="1"/>
</dbReference>
<dbReference type="GeneID" id="30066441"/>
<reference evidence="4 5" key="1">
    <citation type="journal article" date="2010" name="Nature">
        <title>Comparative genomics reveals mobile pathogenicity chromosomes in Fusarium.</title>
        <authorList>
            <person name="Ma L.J."/>
            <person name="van der Does H.C."/>
            <person name="Borkovich K.A."/>
            <person name="Coleman J.J."/>
            <person name="Daboussi M.J."/>
            <person name="Di Pietro A."/>
            <person name="Dufresne M."/>
            <person name="Freitag M."/>
            <person name="Grabherr M."/>
            <person name="Henrissat B."/>
            <person name="Houterman P.M."/>
            <person name="Kang S."/>
            <person name="Shim W.B."/>
            <person name="Woloshuk C."/>
            <person name="Xie X."/>
            <person name="Xu J.R."/>
            <person name="Antoniw J."/>
            <person name="Baker S.E."/>
            <person name="Bluhm B.H."/>
            <person name="Breakspear A."/>
            <person name="Brown D.W."/>
            <person name="Butchko R.A."/>
            <person name="Chapman S."/>
            <person name="Coulson R."/>
            <person name="Coutinho P.M."/>
            <person name="Danchin E.G."/>
            <person name="Diener A."/>
            <person name="Gale L.R."/>
            <person name="Gardiner D.M."/>
            <person name="Goff S."/>
            <person name="Hammond-Kosack K.E."/>
            <person name="Hilburn K."/>
            <person name="Hua-Van A."/>
            <person name="Jonkers W."/>
            <person name="Kazan K."/>
            <person name="Kodira C.D."/>
            <person name="Koehrsen M."/>
            <person name="Kumar L."/>
            <person name="Lee Y.H."/>
            <person name="Li L."/>
            <person name="Manners J.M."/>
            <person name="Miranda-Saavedra D."/>
            <person name="Mukherjee M."/>
            <person name="Park G."/>
            <person name="Park J."/>
            <person name="Park S.Y."/>
            <person name="Proctor R.H."/>
            <person name="Regev A."/>
            <person name="Ruiz-Roldan M.C."/>
            <person name="Sain D."/>
            <person name="Sakthikumar S."/>
            <person name="Sykes S."/>
            <person name="Schwartz D.C."/>
            <person name="Turgeon B.G."/>
            <person name="Wapinski I."/>
            <person name="Yoder O."/>
            <person name="Young S."/>
            <person name="Zeng Q."/>
            <person name="Zhou S."/>
            <person name="Galagan J."/>
            <person name="Cuomo C.A."/>
            <person name="Kistler H.C."/>
            <person name="Rep M."/>
        </authorList>
    </citation>
    <scope>NUCLEOTIDE SEQUENCE [LARGE SCALE GENOMIC DNA]</scope>
    <source>
        <strain evidence="5">M3125 / FGSC 7600</strain>
    </source>
</reference>
<dbReference type="KEGG" id="fvr:FVEG_08729"/>
<gene>
    <name evidence="4" type="ORF">FVEG_08729</name>
</gene>
<keyword evidence="1" id="KW-0539">Nucleus</keyword>
<dbReference type="AlphaFoldDB" id="W7MNH0"/>
<dbReference type="SUPFAM" id="SSF57701">
    <property type="entry name" value="Zn2/Cys6 DNA-binding domain"/>
    <property type="match status" value="1"/>
</dbReference>
<evidence type="ECO:0000313" key="4">
    <source>
        <dbReference type="EMBL" id="EWG49120.1"/>
    </source>
</evidence>
<dbReference type="RefSeq" id="XP_018755311.1">
    <property type="nucleotide sequence ID" value="XM_018897617.1"/>
</dbReference>
<dbReference type="VEuPathDB" id="FungiDB:FVEG_08729"/>
<accession>W7MNH0</accession>
<feature type="region of interest" description="Disordered" evidence="2">
    <location>
        <begin position="63"/>
        <end position="105"/>
    </location>
</feature>
<dbReference type="SMART" id="SM00066">
    <property type="entry name" value="GAL4"/>
    <property type="match status" value="1"/>
</dbReference>
<dbReference type="CDD" id="cd00067">
    <property type="entry name" value="GAL4"/>
    <property type="match status" value="1"/>
</dbReference>
<dbReference type="STRING" id="334819.W7MNH0"/>
<dbReference type="PANTHER" id="PTHR47657">
    <property type="entry name" value="STEROL REGULATORY ELEMENT-BINDING PROTEIN ECM22"/>
    <property type="match status" value="1"/>
</dbReference>
<name>W7MNH0_GIBM7</name>
<sequence length="408" mass="45550">MLLSQRSKKKFHHKSKNGCSKCKRRKVKCDELQPRCTNCARFKLECQYDINPVLPASSLTAAPIAPLKPGRGRPRKNWSCQGSSLRSNLQSEPSVSPQPPETEPELNMAQAELLRQFIIFTGPNLGGSDDPNHPIVQFWSRDATLLAASYPYLLHLCFSLAAYHLAYLASNISPERSRYIALAKDHFSIGLTQTNEALSRIDVSNCGSLYVSTVLVCFCVFAAGPTGPDDLFVCPADGNSPHSSLSLARGTRLIRQLFEEKILFSGLTEALGNGKVPPDDPRPTYICEGFTRVDWAGPVEKLHSLIVSCSHLRKEDFARSLETIANIYEATFGKADGSIKCPLHYKRVLIWVYMMEDTFIDCLQSKDSIALLILAYYAPLVQTMKRAWFIHGWADHILFWPKVAVKAI</sequence>
<feature type="compositionally biased region" description="Polar residues" evidence="2">
    <location>
        <begin position="78"/>
        <end position="90"/>
    </location>
</feature>
<evidence type="ECO:0000256" key="2">
    <source>
        <dbReference type="SAM" id="MobiDB-lite"/>
    </source>
</evidence>
<dbReference type="Gene3D" id="4.10.240.10">
    <property type="entry name" value="Zn(2)-C6 fungal-type DNA-binding domain"/>
    <property type="match status" value="1"/>
</dbReference>
<dbReference type="eggNOG" id="ENOG502SIKI">
    <property type="taxonomic scope" value="Eukaryota"/>
</dbReference>
<dbReference type="OrthoDB" id="416217at2759"/>
<feature type="domain" description="Zn(2)-C6 fungal-type" evidence="3">
    <location>
        <begin position="18"/>
        <end position="48"/>
    </location>
</feature>
<dbReference type="GO" id="GO:0008270">
    <property type="term" value="F:zinc ion binding"/>
    <property type="evidence" value="ECO:0007669"/>
    <property type="project" value="InterPro"/>
</dbReference>